<dbReference type="Proteomes" id="UP001154420">
    <property type="component" value="Unassembled WGS sequence"/>
</dbReference>
<feature type="domain" description="Apea-like HEPN" evidence="1">
    <location>
        <begin position="312"/>
        <end position="421"/>
    </location>
</feature>
<evidence type="ECO:0000313" key="3">
    <source>
        <dbReference type="Proteomes" id="UP001154420"/>
    </source>
</evidence>
<dbReference type="OrthoDB" id="2085817at2"/>
<name>A0A9X5GUG3_9FIRM</name>
<dbReference type="Pfam" id="PF18739">
    <property type="entry name" value="HEPN_Apea"/>
    <property type="match status" value="1"/>
</dbReference>
<accession>A0A9X5GUG3</accession>
<evidence type="ECO:0000259" key="1">
    <source>
        <dbReference type="Pfam" id="PF18739"/>
    </source>
</evidence>
<proteinExistence type="predicted"/>
<evidence type="ECO:0000313" key="2">
    <source>
        <dbReference type="EMBL" id="NBJ95139.1"/>
    </source>
</evidence>
<keyword evidence="3" id="KW-1185">Reference proteome</keyword>
<organism evidence="2 3">
    <name type="scientific">Parablautia muri</name>
    <dbReference type="NCBI Taxonomy" id="2320879"/>
    <lineage>
        <taxon>Bacteria</taxon>
        <taxon>Bacillati</taxon>
        <taxon>Bacillota</taxon>
        <taxon>Clostridia</taxon>
        <taxon>Lachnospirales</taxon>
        <taxon>Lachnospiraceae</taxon>
        <taxon>Parablautia</taxon>
    </lineage>
</organism>
<sequence>MQNQTILYGIVEGYENISFVIEDFQCIFFHSDPQPKSPIILPQQQGFILGRTPERKYVYIYANQELRIWHELTLNTWTYFVSSFPDISTYKILCFENGILNKLFFPSSVIFEYTEKSETKVKYQDDSLTYTLAGKNVSGNISIHSTPHERRSAEKGDSISTGGINLEITFDEEKEIQTFPEMFGYILNMCQFMAFRRNISFEKITFRDFIDNFPEMTDSVAECYVNYEHVHDTNKGIHSCLTFNILQESVTSLLSSIVSNKPKKPSFNIGFIPDDDKTALYITSIKIREICSALESEMELSKIQVQQETAFDNLVEKLKDIVKEDRDGIHSLTDPKSYDYILGTLRHLSGALADRIEKCFSEYQPLIGEYISREDIDKLVQYRNTITHGNFMPLDNKLAETAFVLIKLVYCCILKRIGLTDKVIKELFQRQLTS</sequence>
<dbReference type="RefSeq" id="WP_160562090.1">
    <property type="nucleotide sequence ID" value="NZ_QZDT01000067.1"/>
</dbReference>
<reference evidence="2" key="1">
    <citation type="submission" date="2018-09" db="EMBL/GenBank/DDBJ databases">
        <title>Murine metabolic-syndrome-specific gut microbial biobank.</title>
        <authorList>
            <person name="Liu C."/>
        </authorList>
    </citation>
    <scope>NUCLEOTIDE SEQUENCE</scope>
    <source>
        <strain evidence="2">D42-62</strain>
    </source>
</reference>
<dbReference type="EMBL" id="QZDT01000067">
    <property type="protein sequence ID" value="NBJ95139.1"/>
    <property type="molecule type" value="Genomic_DNA"/>
</dbReference>
<dbReference type="InterPro" id="IPR041229">
    <property type="entry name" value="HEPN_Apea"/>
</dbReference>
<comment type="caution">
    <text evidence="2">The sequence shown here is derived from an EMBL/GenBank/DDBJ whole genome shotgun (WGS) entry which is preliminary data.</text>
</comment>
<protein>
    <recommendedName>
        <fullName evidence="1">Apea-like HEPN domain-containing protein</fullName>
    </recommendedName>
</protein>
<gene>
    <name evidence="2" type="ORF">D5281_21940</name>
</gene>
<dbReference type="AlphaFoldDB" id="A0A9X5GUG3"/>